<sequence>MLSWLLIGIVLLLAAAALAWLIRGLEPPDVKLTAVRPDQLSAGEQRLRVGLRVQNPNPIPLPVFAMTYRLWLEEQHIAAGDADLRRRVPARGEADMEVMVSGDARHLARTLPKLALTPQPWRYRLEGKVAVLPKLRVGYRHVGTIDLKGMLRLAASLR</sequence>
<accession>A0ABS1CBY2</accession>
<gene>
    <name evidence="2" type="ORF">CKO31_01435</name>
</gene>
<protein>
    <recommendedName>
        <fullName evidence="1">Water stress and hypersensitive response domain-containing protein</fullName>
    </recommendedName>
</protein>
<evidence type="ECO:0000313" key="2">
    <source>
        <dbReference type="EMBL" id="MBK1629418.1"/>
    </source>
</evidence>
<dbReference type="Gene3D" id="2.60.40.1820">
    <property type="match status" value="1"/>
</dbReference>
<dbReference type="InterPro" id="IPR004864">
    <property type="entry name" value="LEA_2"/>
</dbReference>
<dbReference type="Pfam" id="PF03168">
    <property type="entry name" value="LEA_2"/>
    <property type="match status" value="1"/>
</dbReference>
<evidence type="ECO:0000313" key="3">
    <source>
        <dbReference type="Proteomes" id="UP000748752"/>
    </source>
</evidence>
<dbReference type="SUPFAM" id="SSF117070">
    <property type="entry name" value="LEA14-like"/>
    <property type="match status" value="1"/>
</dbReference>
<feature type="domain" description="Water stress and hypersensitive response" evidence="1">
    <location>
        <begin position="30"/>
        <end position="148"/>
    </location>
</feature>
<keyword evidence="3" id="KW-1185">Reference proteome</keyword>
<dbReference type="EMBL" id="NRRV01000002">
    <property type="protein sequence ID" value="MBK1629418.1"/>
    <property type="molecule type" value="Genomic_DNA"/>
</dbReference>
<comment type="caution">
    <text evidence="2">The sequence shown here is derived from an EMBL/GenBank/DDBJ whole genome shotgun (WGS) entry which is preliminary data.</text>
</comment>
<proteinExistence type="predicted"/>
<evidence type="ECO:0000259" key="1">
    <source>
        <dbReference type="SMART" id="SM00769"/>
    </source>
</evidence>
<name>A0ABS1CBY2_9GAMM</name>
<dbReference type="RefSeq" id="WP_200233346.1">
    <property type="nucleotide sequence ID" value="NZ_NRRV01000002.1"/>
</dbReference>
<dbReference type="Proteomes" id="UP000748752">
    <property type="component" value="Unassembled WGS sequence"/>
</dbReference>
<dbReference type="InterPro" id="IPR013990">
    <property type="entry name" value="WHy-dom"/>
</dbReference>
<dbReference type="SMART" id="SM00769">
    <property type="entry name" value="WHy"/>
    <property type="match status" value="1"/>
</dbReference>
<organism evidence="2 3">
    <name type="scientific">Thiohalocapsa halophila</name>
    <dbReference type="NCBI Taxonomy" id="69359"/>
    <lineage>
        <taxon>Bacteria</taxon>
        <taxon>Pseudomonadati</taxon>
        <taxon>Pseudomonadota</taxon>
        <taxon>Gammaproteobacteria</taxon>
        <taxon>Chromatiales</taxon>
        <taxon>Chromatiaceae</taxon>
        <taxon>Thiohalocapsa</taxon>
    </lineage>
</organism>
<reference evidence="2 3" key="1">
    <citation type="journal article" date="2020" name="Microorganisms">
        <title>Osmotic Adaptation and Compatible Solute Biosynthesis of Phototrophic Bacteria as Revealed from Genome Analyses.</title>
        <authorList>
            <person name="Imhoff J.F."/>
            <person name="Rahn T."/>
            <person name="Kunzel S."/>
            <person name="Keller A."/>
            <person name="Neulinger S.C."/>
        </authorList>
    </citation>
    <scope>NUCLEOTIDE SEQUENCE [LARGE SCALE GENOMIC DNA]</scope>
    <source>
        <strain evidence="2 3">DSM 6210</strain>
    </source>
</reference>